<reference evidence="2 3" key="1">
    <citation type="submission" date="2020-02" db="EMBL/GenBank/DDBJ databases">
        <authorList>
            <person name="Ferguson B K."/>
        </authorList>
    </citation>
    <scope>NUCLEOTIDE SEQUENCE [LARGE SCALE GENOMIC DNA]</scope>
</reference>
<dbReference type="EMBL" id="CADCXV010000992">
    <property type="protein sequence ID" value="CAB0040016.1"/>
    <property type="molecule type" value="Genomic_DNA"/>
</dbReference>
<gene>
    <name evidence="2" type="ORF">TBRA_LOCUS11753</name>
</gene>
<dbReference type="AlphaFoldDB" id="A0A6H5IRC0"/>
<feature type="region of interest" description="Disordered" evidence="1">
    <location>
        <begin position="1"/>
        <end position="33"/>
    </location>
</feature>
<accession>A0A6H5IRC0</accession>
<feature type="compositionally biased region" description="Polar residues" evidence="1">
    <location>
        <begin position="19"/>
        <end position="33"/>
    </location>
</feature>
<proteinExistence type="predicted"/>
<protein>
    <submittedName>
        <fullName evidence="2">Uncharacterized protein</fullName>
    </submittedName>
</protein>
<sequence>MCDGQQDQQAPKPADDVGKTSQLEGGSLPSMPTKTTTPSLVIVAAITRKIIGAPLIAKDAMLPTPAEFAIGSYEEKMICIVGLVDGLNKFIFGGNNLHKEVIKYSLSLNYATTTPGRSNCASRHPGGTPKSIQLDQGVHCTWTGWSTKLRYQDRHRHAPLHLLAGVHGVPSDRCFSRVLETTEARPAAKARQAPRRTIVVQAALYA</sequence>
<name>A0A6H5IRC0_9HYME</name>
<organism evidence="2 3">
    <name type="scientific">Trichogramma brassicae</name>
    <dbReference type="NCBI Taxonomy" id="86971"/>
    <lineage>
        <taxon>Eukaryota</taxon>
        <taxon>Metazoa</taxon>
        <taxon>Ecdysozoa</taxon>
        <taxon>Arthropoda</taxon>
        <taxon>Hexapoda</taxon>
        <taxon>Insecta</taxon>
        <taxon>Pterygota</taxon>
        <taxon>Neoptera</taxon>
        <taxon>Endopterygota</taxon>
        <taxon>Hymenoptera</taxon>
        <taxon>Apocrita</taxon>
        <taxon>Proctotrupomorpha</taxon>
        <taxon>Chalcidoidea</taxon>
        <taxon>Trichogrammatidae</taxon>
        <taxon>Trichogramma</taxon>
    </lineage>
</organism>
<keyword evidence="3" id="KW-1185">Reference proteome</keyword>
<dbReference type="Proteomes" id="UP000479190">
    <property type="component" value="Unassembled WGS sequence"/>
</dbReference>
<evidence type="ECO:0000313" key="3">
    <source>
        <dbReference type="Proteomes" id="UP000479190"/>
    </source>
</evidence>
<evidence type="ECO:0000313" key="2">
    <source>
        <dbReference type="EMBL" id="CAB0040016.1"/>
    </source>
</evidence>
<feature type="compositionally biased region" description="Low complexity" evidence="1">
    <location>
        <begin position="1"/>
        <end position="12"/>
    </location>
</feature>
<evidence type="ECO:0000256" key="1">
    <source>
        <dbReference type="SAM" id="MobiDB-lite"/>
    </source>
</evidence>